<accession>A0A098BIJ2</accession>
<sequence length="194" mass="20008">MSRRPASVTGVVLDRAGEPSQQRGEGVEFVVGEAVEHAALTLDAAGELGVDHGAARFGEGEQDDAAVALETPAFDQPEPDEAVGVLGGGGAAQPGDRRDLAGAQWRAAARQRAQHFELGACDAARHEFPVELGEGEGTDPGDTADDVDRAGVEAGVRLGPAEPNVIHEVLGLGGVRHGSILARSLTLNSHLIYL</sequence>
<name>A0A098BIJ2_9NOCA</name>
<evidence type="ECO:0000313" key="3">
    <source>
        <dbReference type="Proteomes" id="UP000042997"/>
    </source>
</evidence>
<dbReference type="EMBL" id="CCSD01000047">
    <property type="protein sequence ID" value="CDZ88027.1"/>
    <property type="molecule type" value="Genomic_DNA"/>
</dbReference>
<gene>
    <name evidence="2" type="ORF">RHRU231_370044</name>
</gene>
<organism evidence="2 3">
    <name type="scientific">Rhodococcus ruber</name>
    <dbReference type="NCBI Taxonomy" id="1830"/>
    <lineage>
        <taxon>Bacteria</taxon>
        <taxon>Bacillati</taxon>
        <taxon>Actinomycetota</taxon>
        <taxon>Actinomycetes</taxon>
        <taxon>Mycobacteriales</taxon>
        <taxon>Nocardiaceae</taxon>
        <taxon>Rhodococcus</taxon>
    </lineage>
</organism>
<proteinExistence type="predicted"/>
<reference evidence="2 3" key="1">
    <citation type="journal article" date="2014" name="Genome Announc.">
        <title>Draft Genome Sequence of Propane- and Butane-Oxidizing Actinobacterium Rhodococcus ruber IEGM 231.</title>
        <authorList>
            <person name="Ivshina I.B."/>
            <person name="Kuyukina M.S."/>
            <person name="Krivoruchko A.V."/>
            <person name="Barbe V."/>
            <person name="Fischer C."/>
        </authorList>
    </citation>
    <scope>NUCLEOTIDE SEQUENCE [LARGE SCALE GENOMIC DNA]</scope>
</reference>
<evidence type="ECO:0000313" key="2">
    <source>
        <dbReference type="EMBL" id="CDZ88027.1"/>
    </source>
</evidence>
<evidence type="ECO:0000256" key="1">
    <source>
        <dbReference type="SAM" id="MobiDB-lite"/>
    </source>
</evidence>
<protein>
    <submittedName>
        <fullName evidence="2">Uncharacterized protein</fullName>
    </submittedName>
</protein>
<dbReference type="Proteomes" id="UP000042997">
    <property type="component" value="Unassembled WGS sequence"/>
</dbReference>
<dbReference type="AlphaFoldDB" id="A0A098BIJ2"/>
<feature type="region of interest" description="Disordered" evidence="1">
    <location>
        <begin position="1"/>
        <end position="24"/>
    </location>
</feature>